<dbReference type="GeneTree" id="ENSGT00390000009327"/>
<evidence type="ECO:0000313" key="2">
    <source>
        <dbReference type="Ensembl" id="ENSSVLP00005007739.1"/>
    </source>
</evidence>
<evidence type="ECO:0000256" key="1">
    <source>
        <dbReference type="SAM" id="MobiDB-lite"/>
    </source>
</evidence>
<dbReference type="InterPro" id="IPR028040">
    <property type="entry name" value="TopoVIB-like"/>
</dbReference>
<protein>
    <submittedName>
        <fullName evidence="2">TOP6B like initiator of meiotic double strand breaks</fullName>
    </submittedName>
</protein>
<organism evidence="2 3">
    <name type="scientific">Sciurus vulgaris</name>
    <name type="common">Eurasian red squirrel</name>
    <dbReference type="NCBI Taxonomy" id="55149"/>
    <lineage>
        <taxon>Eukaryota</taxon>
        <taxon>Metazoa</taxon>
        <taxon>Chordata</taxon>
        <taxon>Craniata</taxon>
        <taxon>Vertebrata</taxon>
        <taxon>Euteleostomi</taxon>
        <taxon>Mammalia</taxon>
        <taxon>Eutheria</taxon>
        <taxon>Euarchontoglires</taxon>
        <taxon>Glires</taxon>
        <taxon>Rodentia</taxon>
        <taxon>Sciuromorpha</taxon>
        <taxon>Sciuridae</taxon>
        <taxon>Sciurinae</taxon>
        <taxon>Sciurini</taxon>
        <taxon>Sciurus</taxon>
    </lineage>
</organism>
<dbReference type="PANTHER" id="PTHR14652">
    <property type="entry name" value="TYPE 2 DNA TOPOISOMERASE 6 SUBUNIT B-LIKE"/>
    <property type="match status" value="1"/>
</dbReference>
<feature type="compositionally biased region" description="Basic and acidic residues" evidence="1">
    <location>
        <begin position="395"/>
        <end position="414"/>
    </location>
</feature>
<dbReference type="AlphaFoldDB" id="A0A8D2AWZ2"/>
<reference evidence="2" key="1">
    <citation type="submission" date="2025-08" db="UniProtKB">
        <authorList>
            <consortium name="Ensembl"/>
        </authorList>
    </citation>
    <scope>IDENTIFICATION</scope>
</reference>
<sequence>ASARSICGVLVLKKLQKEIQSILPGFSAKLTSTVGERSCSPDTSGATSFQMIFEVDEKPRTLITDCLVIKHFLRKIIIIHHQIRFNFSVKVNGIFSTEIFGAENEPILNLWNGIALVVNYQHYVRPKFITTESHCSRIHPVLGHPETLSIPDDVAGMGLLGELILTPVAALCPSPRVFSTQLNRISSVSIFLYGPSGLPLLLSNQEQPSTTVLKDICYFIDWKKYHLCVVPNLDLSLDGDLVLPDVSYRVESSEGDQYQNMDPQRQTLLLFLFVDFHSGFLVKQMEIWGTHTLLTAHLSAILMESRSAVRDAIQTTVDHVLEQHHQAAKATDTQELGTKLHKIFHDVTQHRFLHHCSCDVKQQATPEKKDSAQTTEDAHESNSLELLAEVSGQAENKRLKRESLHQSVEEREAPHSASVRGTPQVSQRHVEPTAASLTMSRAEHRAVHVRAPARARASPGSLLEDALWLQEVSNLSEWLSPSHKSR</sequence>
<keyword evidence="3" id="KW-1185">Reference proteome</keyword>
<dbReference type="Pfam" id="PF15091">
    <property type="entry name" value="DUF4554"/>
    <property type="match status" value="1"/>
</dbReference>
<proteinExistence type="predicted"/>
<dbReference type="GO" id="GO:0007131">
    <property type="term" value="P:reciprocal meiotic recombination"/>
    <property type="evidence" value="ECO:0007669"/>
    <property type="project" value="TreeGrafter"/>
</dbReference>
<dbReference type="PANTHER" id="PTHR14652:SF2">
    <property type="entry name" value="TYPE 2 DNA TOPOISOMERASE 6 SUBUNIT B-LIKE"/>
    <property type="match status" value="1"/>
</dbReference>
<reference evidence="2" key="2">
    <citation type="submission" date="2025-09" db="UniProtKB">
        <authorList>
            <consortium name="Ensembl"/>
        </authorList>
    </citation>
    <scope>IDENTIFICATION</scope>
</reference>
<name>A0A8D2AWZ2_SCIVU</name>
<dbReference type="OrthoDB" id="9424252at2759"/>
<evidence type="ECO:0000313" key="3">
    <source>
        <dbReference type="Proteomes" id="UP000694564"/>
    </source>
</evidence>
<dbReference type="GO" id="GO:0042138">
    <property type="term" value="P:meiotic DNA double-strand break formation"/>
    <property type="evidence" value="ECO:0007669"/>
    <property type="project" value="InterPro"/>
</dbReference>
<accession>A0A8D2AWZ2</accession>
<dbReference type="Proteomes" id="UP000694564">
    <property type="component" value="Chromosome 11"/>
</dbReference>
<feature type="region of interest" description="Disordered" evidence="1">
    <location>
        <begin position="394"/>
        <end position="443"/>
    </location>
</feature>
<dbReference type="Ensembl" id="ENSSVLT00005008622.1">
    <property type="protein sequence ID" value="ENSSVLP00005007739.1"/>
    <property type="gene ID" value="ENSSVLG00005005997.1"/>
</dbReference>
<gene>
    <name evidence="2" type="primary">TOP6BL</name>
</gene>